<evidence type="ECO:0008006" key="3">
    <source>
        <dbReference type="Google" id="ProtNLM"/>
    </source>
</evidence>
<dbReference type="Gene3D" id="3.40.50.300">
    <property type="entry name" value="P-loop containing nucleotide triphosphate hydrolases"/>
    <property type="match status" value="1"/>
</dbReference>
<dbReference type="Proteomes" id="UP000681720">
    <property type="component" value="Unassembled WGS sequence"/>
</dbReference>
<dbReference type="InterPro" id="IPR039421">
    <property type="entry name" value="Type_1_exporter"/>
</dbReference>
<dbReference type="AlphaFoldDB" id="A0A8S3C8V6"/>
<organism evidence="1 2">
    <name type="scientific">Rotaria magnacalcarata</name>
    <dbReference type="NCBI Taxonomy" id="392030"/>
    <lineage>
        <taxon>Eukaryota</taxon>
        <taxon>Metazoa</taxon>
        <taxon>Spiralia</taxon>
        <taxon>Gnathifera</taxon>
        <taxon>Rotifera</taxon>
        <taxon>Eurotatoria</taxon>
        <taxon>Bdelloidea</taxon>
        <taxon>Philodinida</taxon>
        <taxon>Philodinidae</taxon>
        <taxon>Rotaria</taxon>
    </lineage>
</organism>
<feature type="non-terminal residue" evidence="1">
    <location>
        <position position="1"/>
    </location>
</feature>
<gene>
    <name evidence="1" type="ORF">GIL414_LOCUS50473</name>
</gene>
<dbReference type="GO" id="GO:0042626">
    <property type="term" value="F:ATPase-coupled transmembrane transporter activity"/>
    <property type="evidence" value="ECO:0007669"/>
    <property type="project" value="TreeGrafter"/>
</dbReference>
<sequence>VLLDGRDIRKLNIEWLRSQIGYVGQEPVLFSGTIEDNIRLGKPDATEV</sequence>
<dbReference type="InterPro" id="IPR027417">
    <property type="entry name" value="P-loop_NTPase"/>
</dbReference>
<dbReference type="EMBL" id="CAJOBJ010168330">
    <property type="protein sequence ID" value="CAF4872982.1"/>
    <property type="molecule type" value="Genomic_DNA"/>
</dbReference>
<feature type="non-terminal residue" evidence="1">
    <location>
        <position position="48"/>
    </location>
</feature>
<accession>A0A8S3C8V6</accession>
<dbReference type="PANTHER" id="PTHR24222">
    <property type="entry name" value="ABC TRANSPORTER B FAMILY"/>
    <property type="match status" value="1"/>
</dbReference>
<evidence type="ECO:0000313" key="1">
    <source>
        <dbReference type="EMBL" id="CAF4872982.1"/>
    </source>
</evidence>
<comment type="caution">
    <text evidence="1">The sequence shown here is derived from an EMBL/GenBank/DDBJ whole genome shotgun (WGS) entry which is preliminary data.</text>
</comment>
<dbReference type="GO" id="GO:0005886">
    <property type="term" value="C:plasma membrane"/>
    <property type="evidence" value="ECO:0007669"/>
    <property type="project" value="TreeGrafter"/>
</dbReference>
<protein>
    <recommendedName>
        <fullName evidence="3">p-glycoprotein</fullName>
    </recommendedName>
</protein>
<evidence type="ECO:0000313" key="2">
    <source>
        <dbReference type="Proteomes" id="UP000681720"/>
    </source>
</evidence>
<dbReference type="PANTHER" id="PTHR24222:SF76">
    <property type="entry name" value="MYCOBACTIN IMPORT ATP-BINDING_PERMEASE PROTEIN IRTB"/>
    <property type="match status" value="1"/>
</dbReference>
<proteinExistence type="predicted"/>
<reference evidence="1" key="1">
    <citation type="submission" date="2021-02" db="EMBL/GenBank/DDBJ databases">
        <authorList>
            <person name="Nowell W R."/>
        </authorList>
    </citation>
    <scope>NUCLEOTIDE SEQUENCE</scope>
</reference>
<dbReference type="SUPFAM" id="SSF52540">
    <property type="entry name" value="P-loop containing nucleoside triphosphate hydrolases"/>
    <property type="match status" value="1"/>
</dbReference>
<name>A0A8S3C8V6_9BILA</name>